<dbReference type="PANTHER" id="PTHR21445:SF0">
    <property type="entry name" value="APURINIC-APYRIMIDINIC ENDONUCLEASE"/>
    <property type="match status" value="1"/>
</dbReference>
<dbReference type="GO" id="GO:0006284">
    <property type="term" value="P:base-excision repair"/>
    <property type="evidence" value="ECO:0007669"/>
    <property type="project" value="TreeGrafter"/>
</dbReference>
<gene>
    <name evidence="2" type="ORF">FHQ18_04585</name>
</gene>
<keyword evidence="3" id="KW-1185">Reference proteome</keyword>
<dbReference type="RefSeq" id="WP_149265997.1">
    <property type="nucleotide sequence ID" value="NZ_VFJB01000004.1"/>
</dbReference>
<evidence type="ECO:0000313" key="2">
    <source>
        <dbReference type="EMBL" id="KAA0258440.1"/>
    </source>
</evidence>
<reference evidence="2 3" key="1">
    <citation type="submission" date="2019-06" db="EMBL/GenBank/DDBJ databases">
        <title>Genomic insights into carbon and energy metabolism of Deferribacter autotrophicus revealed new metabolic traits in the phylum Deferribacteres.</title>
        <authorList>
            <person name="Slobodkin A.I."/>
            <person name="Slobodkina G.B."/>
            <person name="Allioux M."/>
            <person name="Alain K."/>
            <person name="Jebbar M."/>
            <person name="Shadrin V."/>
            <person name="Kublanov I.V."/>
            <person name="Toshchakov S.V."/>
            <person name="Bonch-Osmolovskaya E.A."/>
        </authorList>
    </citation>
    <scope>NUCLEOTIDE SEQUENCE [LARGE SCALE GENOMIC DNA]</scope>
    <source>
        <strain evidence="2 3">SL50</strain>
    </source>
</reference>
<evidence type="ECO:0000313" key="3">
    <source>
        <dbReference type="Proteomes" id="UP000322876"/>
    </source>
</evidence>
<dbReference type="GO" id="GO:0003677">
    <property type="term" value="F:DNA binding"/>
    <property type="evidence" value="ECO:0007669"/>
    <property type="project" value="InterPro"/>
</dbReference>
<dbReference type="InterPro" id="IPR036237">
    <property type="entry name" value="Xyl_isomerase-like_sf"/>
</dbReference>
<comment type="caution">
    <text evidence="2">The sequence shown here is derived from an EMBL/GenBank/DDBJ whole genome shotgun (WGS) entry which is preliminary data.</text>
</comment>
<dbReference type="AlphaFoldDB" id="A0A5A8F5Q3"/>
<proteinExistence type="predicted"/>
<evidence type="ECO:0000259" key="1">
    <source>
        <dbReference type="Pfam" id="PF01261"/>
    </source>
</evidence>
<accession>A0A5A8F5Q3</accession>
<dbReference type="Pfam" id="PF01261">
    <property type="entry name" value="AP_endonuc_2"/>
    <property type="match status" value="1"/>
</dbReference>
<dbReference type="InterPro" id="IPR013022">
    <property type="entry name" value="Xyl_isomerase-like_TIM-brl"/>
</dbReference>
<protein>
    <submittedName>
        <fullName evidence="2">Sugar phosphate isomerase/epimerase</fullName>
    </submittedName>
</protein>
<dbReference type="Proteomes" id="UP000322876">
    <property type="component" value="Unassembled WGS sequence"/>
</dbReference>
<dbReference type="GO" id="GO:0003906">
    <property type="term" value="F:DNA-(apurinic or apyrimidinic site) endonuclease activity"/>
    <property type="evidence" value="ECO:0007669"/>
    <property type="project" value="TreeGrafter"/>
</dbReference>
<sequence>MATKWGIKLYLARIPFKVIEKYTRYILENDVNVELTLEFDDIDKEINVKNLKKNIKTVHLPFFDIHLGSKNRYVRDLSFQILLKSIEAVKYLEVENVVMHHNYIPYHYAFMEDEFVDRFCGELLNILKETNPSFTISLENVFEETPEVIYKILKNMDDKRVGICFDFGHFNLFSKVSVEYWVEKLKDYIYEYHIHNNFGVRDDHNSVDKGSFDFKKVFKLFVPKFLVFENNNIDDFERSVKIVKKVVEESYEYF</sequence>
<dbReference type="Gene3D" id="3.20.20.150">
    <property type="entry name" value="Divalent-metal-dependent TIM barrel enzymes"/>
    <property type="match status" value="1"/>
</dbReference>
<dbReference type="GO" id="GO:0008081">
    <property type="term" value="F:phosphoric diester hydrolase activity"/>
    <property type="evidence" value="ECO:0007669"/>
    <property type="project" value="TreeGrafter"/>
</dbReference>
<dbReference type="InterPro" id="IPR001719">
    <property type="entry name" value="AP_endonuc_2"/>
</dbReference>
<dbReference type="OrthoDB" id="9801960at2"/>
<organism evidence="2 3">
    <name type="scientific">Deferribacter autotrophicus</name>
    <dbReference type="NCBI Taxonomy" id="500465"/>
    <lineage>
        <taxon>Bacteria</taxon>
        <taxon>Pseudomonadati</taxon>
        <taxon>Deferribacterota</taxon>
        <taxon>Deferribacteres</taxon>
        <taxon>Deferribacterales</taxon>
        <taxon>Deferribacteraceae</taxon>
        <taxon>Deferribacter</taxon>
    </lineage>
</organism>
<dbReference type="SUPFAM" id="SSF51658">
    <property type="entry name" value="Xylose isomerase-like"/>
    <property type="match status" value="1"/>
</dbReference>
<name>A0A5A8F5Q3_9BACT</name>
<keyword evidence="2" id="KW-0413">Isomerase</keyword>
<dbReference type="EMBL" id="VFJB01000004">
    <property type="protein sequence ID" value="KAA0258440.1"/>
    <property type="molecule type" value="Genomic_DNA"/>
</dbReference>
<feature type="domain" description="Xylose isomerase-like TIM barrel" evidence="1">
    <location>
        <begin position="55"/>
        <end position="220"/>
    </location>
</feature>
<dbReference type="PANTHER" id="PTHR21445">
    <property type="entry name" value="ENDONUCLEASE IV ENDODEOXYRIBONUCLEASE IV"/>
    <property type="match status" value="1"/>
</dbReference>
<dbReference type="GO" id="GO:0016853">
    <property type="term" value="F:isomerase activity"/>
    <property type="evidence" value="ECO:0007669"/>
    <property type="project" value="UniProtKB-KW"/>
</dbReference>
<dbReference type="GO" id="GO:0008270">
    <property type="term" value="F:zinc ion binding"/>
    <property type="evidence" value="ECO:0007669"/>
    <property type="project" value="InterPro"/>
</dbReference>